<reference evidence="2" key="1">
    <citation type="submission" date="2019-12" db="EMBL/GenBank/DDBJ databases">
        <title>Genome sequencing and annotation of Brassica cretica.</title>
        <authorList>
            <person name="Studholme D.J."/>
            <person name="Sarris P.F."/>
        </authorList>
    </citation>
    <scope>NUCLEOTIDE SEQUENCE</scope>
    <source>
        <strain evidence="2">PFS-001/15</strain>
        <tissue evidence="2">Leaf</tissue>
    </source>
</reference>
<accession>A0A8S9J9A5</accession>
<organism evidence="2 3">
    <name type="scientific">Brassica cretica</name>
    <name type="common">Mustard</name>
    <dbReference type="NCBI Taxonomy" id="69181"/>
    <lineage>
        <taxon>Eukaryota</taxon>
        <taxon>Viridiplantae</taxon>
        <taxon>Streptophyta</taxon>
        <taxon>Embryophyta</taxon>
        <taxon>Tracheophyta</taxon>
        <taxon>Spermatophyta</taxon>
        <taxon>Magnoliopsida</taxon>
        <taxon>eudicotyledons</taxon>
        <taxon>Gunneridae</taxon>
        <taxon>Pentapetalae</taxon>
        <taxon>rosids</taxon>
        <taxon>malvids</taxon>
        <taxon>Brassicales</taxon>
        <taxon>Brassicaceae</taxon>
        <taxon>Brassiceae</taxon>
        <taxon>Brassica</taxon>
    </lineage>
</organism>
<evidence type="ECO:0000313" key="3">
    <source>
        <dbReference type="Proteomes" id="UP000712281"/>
    </source>
</evidence>
<feature type="region of interest" description="Disordered" evidence="1">
    <location>
        <begin position="27"/>
        <end position="202"/>
    </location>
</feature>
<feature type="compositionally biased region" description="Basic and acidic residues" evidence="1">
    <location>
        <begin position="69"/>
        <end position="82"/>
    </location>
</feature>
<evidence type="ECO:0000313" key="2">
    <source>
        <dbReference type="EMBL" id="KAF2577936.1"/>
    </source>
</evidence>
<name>A0A8S9J9A5_BRACR</name>
<evidence type="ECO:0000256" key="1">
    <source>
        <dbReference type="SAM" id="MobiDB-lite"/>
    </source>
</evidence>
<proteinExistence type="predicted"/>
<feature type="compositionally biased region" description="Basic and acidic residues" evidence="1">
    <location>
        <begin position="28"/>
        <end position="47"/>
    </location>
</feature>
<sequence length="202" mass="22469">MEPKERRCQSAKVQLEILFKFLNQSPRELSRHEEKLLEKETKAKETLKNSVSKEAVLGTSKATGSARTRKGEGQDSYKEDKRKGKRVVSTPRVVWKQKADKGGTKKTRSTKESSANPRGSKEVSGIRSKSIELGGVEKSLGTSETGSVFNRLENVEEEWGSKAKEVGAPHQFLNGWGNKQVHTRGSTSEKKSRSLSLPNVEE</sequence>
<comment type="caution">
    <text evidence="2">The sequence shown here is derived from an EMBL/GenBank/DDBJ whole genome shotgun (WGS) entry which is preliminary data.</text>
</comment>
<gene>
    <name evidence="2" type="ORF">F2Q68_00003644</name>
</gene>
<dbReference type="Proteomes" id="UP000712281">
    <property type="component" value="Unassembled WGS sequence"/>
</dbReference>
<protein>
    <submittedName>
        <fullName evidence="2">Uncharacterized protein</fullName>
    </submittedName>
</protein>
<dbReference type="EMBL" id="QGKW02001660">
    <property type="protein sequence ID" value="KAF2577936.1"/>
    <property type="molecule type" value="Genomic_DNA"/>
</dbReference>
<dbReference type="AlphaFoldDB" id="A0A8S9J9A5"/>